<dbReference type="EMBL" id="BARS01030202">
    <property type="protein sequence ID" value="GAG19072.1"/>
    <property type="molecule type" value="Genomic_DNA"/>
</dbReference>
<gene>
    <name evidence="1" type="ORF">S01H1_47120</name>
</gene>
<protein>
    <submittedName>
        <fullName evidence="1">Uncharacterized protein</fullName>
    </submittedName>
</protein>
<name>X0W737_9ZZZZ</name>
<sequence length="185" mass="21515">MKIKNFIILGLSLFMVVSLPLNVRANAKFSITDVEYLKGEDFIQLHFIANDIIPIPDLFYPYEDNSKLIIMRITNVEFKPAKNNFKFESPVIDTVKITKSKKFVDVKIKLKEKVNYRVFTNREGLYIEFPNVKRVSANTKTANKKTHLAKKRKNEKKEVKPTLPALPVEKKKRAEVTIEKNVFLK</sequence>
<evidence type="ECO:0000313" key="1">
    <source>
        <dbReference type="EMBL" id="GAG19072.1"/>
    </source>
</evidence>
<feature type="non-terminal residue" evidence="1">
    <location>
        <position position="185"/>
    </location>
</feature>
<comment type="caution">
    <text evidence="1">The sequence shown here is derived from an EMBL/GenBank/DDBJ whole genome shotgun (WGS) entry which is preliminary data.</text>
</comment>
<reference evidence="1" key="1">
    <citation type="journal article" date="2014" name="Front. Microbiol.">
        <title>High frequency of phylogenetically diverse reductive dehalogenase-homologous genes in deep subseafloor sedimentary metagenomes.</title>
        <authorList>
            <person name="Kawai M."/>
            <person name="Futagami T."/>
            <person name="Toyoda A."/>
            <person name="Takaki Y."/>
            <person name="Nishi S."/>
            <person name="Hori S."/>
            <person name="Arai W."/>
            <person name="Tsubouchi T."/>
            <person name="Morono Y."/>
            <person name="Uchiyama I."/>
            <person name="Ito T."/>
            <person name="Fujiyama A."/>
            <person name="Inagaki F."/>
            <person name="Takami H."/>
        </authorList>
    </citation>
    <scope>NUCLEOTIDE SEQUENCE</scope>
    <source>
        <strain evidence="1">Expedition CK06-06</strain>
    </source>
</reference>
<organism evidence="1">
    <name type="scientific">marine sediment metagenome</name>
    <dbReference type="NCBI Taxonomy" id="412755"/>
    <lineage>
        <taxon>unclassified sequences</taxon>
        <taxon>metagenomes</taxon>
        <taxon>ecological metagenomes</taxon>
    </lineage>
</organism>
<proteinExistence type="predicted"/>
<accession>X0W737</accession>
<dbReference type="AlphaFoldDB" id="X0W737"/>